<dbReference type="EMBL" id="AP026074">
    <property type="protein sequence ID" value="BDM74019.1"/>
    <property type="molecule type" value="Genomic_DNA"/>
</dbReference>
<name>A0ABN6R6I2_STRNI</name>
<accession>A0ABN6R6I2</accession>
<gene>
    <name evidence="1" type="ORF">HEK616_75060</name>
</gene>
<keyword evidence="1" id="KW-0614">Plasmid</keyword>
<organism evidence="1 2">
    <name type="scientific">Streptomyces nigrescens</name>
    <dbReference type="NCBI Taxonomy" id="1920"/>
    <lineage>
        <taxon>Bacteria</taxon>
        <taxon>Bacillati</taxon>
        <taxon>Actinomycetota</taxon>
        <taxon>Actinomycetes</taxon>
        <taxon>Kitasatosporales</taxon>
        <taxon>Streptomycetaceae</taxon>
        <taxon>Streptomyces</taxon>
    </lineage>
</organism>
<evidence type="ECO:0000313" key="2">
    <source>
        <dbReference type="Proteomes" id="UP001059597"/>
    </source>
</evidence>
<evidence type="ECO:0000313" key="1">
    <source>
        <dbReference type="EMBL" id="BDM74019.1"/>
    </source>
</evidence>
<geneLocation type="plasmid" evidence="1 2">
    <name>SNP1</name>
</geneLocation>
<dbReference type="Proteomes" id="UP001059597">
    <property type="component" value="Plasmid SNP1"/>
</dbReference>
<sequence length="102" mass="11782">MGVVKFGQLECVKQEDWNGKDDIYLTINGKKVYSARIGEDDKITINKTFHYEGDVAEVRMYESDDADDDDLLGEQVPIHDFGEMKFTEDDAYYTLSYQLIKP</sequence>
<reference evidence="1" key="1">
    <citation type="submission" date="2022-06" db="EMBL/GenBank/DDBJ databases">
        <title>Complete genome sequence of Streptomyces nigrescens HEK616.</title>
        <authorList>
            <person name="Asamizu S."/>
            <person name="Onaka H."/>
        </authorList>
    </citation>
    <scope>NUCLEOTIDE SEQUENCE</scope>
    <source>
        <strain evidence="1">HEK616</strain>
        <plasmid evidence="1">SNP1</plasmid>
    </source>
</reference>
<keyword evidence="2" id="KW-1185">Reference proteome</keyword>
<proteinExistence type="predicted"/>
<dbReference type="RefSeq" id="WP_261957618.1">
    <property type="nucleotide sequence ID" value="NZ_AP026074.1"/>
</dbReference>
<protein>
    <submittedName>
        <fullName evidence="1">Uncharacterized protein</fullName>
    </submittedName>
</protein>